<feature type="domain" description="DUF218" evidence="2">
    <location>
        <begin position="77"/>
        <end position="244"/>
    </location>
</feature>
<keyword evidence="4" id="KW-1185">Reference proteome</keyword>
<keyword evidence="1" id="KW-0812">Transmembrane</keyword>
<proteinExistence type="predicted"/>
<gene>
    <name evidence="3" type="ORF">ACFPIB_04270</name>
</gene>
<feature type="transmembrane region" description="Helical" evidence="1">
    <location>
        <begin position="38"/>
        <end position="62"/>
    </location>
</feature>
<accession>A0ABW0E649</accession>
<dbReference type="Pfam" id="PF02698">
    <property type="entry name" value="DUF218"/>
    <property type="match status" value="1"/>
</dbReference>
<dbReference type="Gene3D" id="3.40.50.620">
    <property type="entry name" value="HUPs"/>
    <property type="match status" value="1"/>
</dbReference>
<dbReference type="PANTHER" id="PTHR30336">
    <property type="entry name" value="INNER MEMBRANE PROTEIN, PROBABLE PERMEASE"/>
    <property type="match status" value="1"/>
</dbReference>
<evidence type="ECO:0000313" key="4">
    <source>
        <dbReference type="Proteomes" id="UP001596161"/>
    </source>
</evidence>
<evidence type="ECO:0000256" key="1">
    <source>
        <dbReference type="SAM" id="Phobius"/>
    </source>
</evidence>
<comment type="caution">
    <text evidence="3">The sequence shown here is derived from an EMBL/GenBank/DDBJ whole genome shotgun (WGS) entry which is preliminary data.</text>
</comment>
<dbReference type="Proteomes" id="UP001596161">
    <property type="component" value="Unassembled WGS sequence"/>
</dbReference>
<dbReference type="InterPro" id="IPR014729">
    <property type="entry name" value="Rossmann-like_a/b/a_fold"/>
</dbReference>
<evidence type="ECO:0000313" key="3">
    <source>
        <dbReference type="EMBL" id="MFC5269813.1"/>
    </source>
</evidence>
<keyword evidence="1" id="KW-1133">Transmembrane helix</keyword>
<name>A0ABW0E649_9BACT</name>
<protein>
    <submittedName>
        <fullName evidence="3">YdcF family protein</fullName>
    </submittedName>
</protein>
<dbReference type="RefSeq" id="WP_378016193.1">
    <property type="nucleotide sequence ID" value="NZ_JBHSKT010000002.1"/>
</dbReference>
<dbReference type="EMBL" id="JBHSKT010000002">
    <property type="protein sequence ID" value="MFC5269813.1"/>
    <property type="molecule type" value="Genomic_DNA"/>
</dbReference>
<dbReference type="PANTHER" id="PTHR30336:SF4">
    <property type="entry name" value="ENVELOPE BIOGENESIS FACTOR ELYC"/>
    <property type="match status" value="1"/>
</dbReference>
<dbReference type="CDD" id="cd06259">
    <property type="entry name" value="YdcF-like"/>
    <property type="match status" value="1"/>
</dbReference>
<keyword evidence="1" id="KW-0472">Membrane</keyword>
<sequence length="254" mass="29205">MFFYLSKLLDFLLLPIVWIFILLLLGLILKNPLHRKRFLIAAIGLLLFLSNPFLINEALLAWEKPPVPIKELSVYDAGIVLTGITSGDRSPHDRVYFNKGADRIMHALQLYREGKIRKIIISGGSGAILERYATEADELRKVLQMANVPESDILVENRSRNTRENALYTKELLIKNPELKTTLLITSAFHMRRSEGCFRKAGLKPDIFPADFYTIDRSFTPDDLLLPQEYCLHYWSVLVHEMVGFCMYKVLGYI</sequence>
<organism evidence="3 4">
    <name type="scientific">Adhaeribacter terreus</name>
    <dbReference type="NCBI Taxonomy" id="529703"/>
    <lineage>
        <taxon>Bacteria</taxon>
        <taxon>Pseudomonadati</taxon>
        <taxon>Bacteroidota</taxon>
        <taxon>Cytophagia</taxon>
        <taxon>Cytophagales</taxon>
        <taxon>Hymenobacteraceae</taxon>
        <taxon>Adhaeribacter</taxon>
    </lineage>
</organism>
<dbReference type="InterPro" id="IPR051599">
    <property type="entry name" value="Cell_Envelope_Assoc"/>
</dbReference>
<dbReference type="InterPro" id="IPR003848">
    <property type="entry name" value="DUF218"/>
</dbReference>
<reference evidence="4" key="1">
    <citation type="journal article" date="2019" name="Int. J. Syst. Evol. Microbiol.">
        <title>The Global Catalogue of Microorganisms (GCM) 10K type strain sequencing project: providing services to taxonomists for standard genome sequencing and annotation.</title>
        <authorList>
            <consortium name="The Broad Institute Genomics Platform"/>
            <consortium name="The Broad Institute Genome Sequencing Center for Infectious Disease"/>
            <person name="Wu L."/>
            <person name="Ma J."/>
        </authorList>
    </citation>
    <scope>NUCLEOTIDE SEQUENCE [LARGE SCALE GENOMIC DNA]</scope>
    <source>
        <strain evidence="4">KACC 12602</strain>
    </source>
</reference>
<evidence type="ECO:0000259" key="2">
    <source>
        <dbReference type="Pfam" id="PF02698"/>
    </source>
</evidence>
<feature type="transmembrane region" description="Helical" evidence="1">
    <location>
        <begin position="12"/>
        <end position="29"/>
    </location>
</feature>